<organism evidence="5 6">
    <name type="scientific">Anaeromyxobacter paludicola</name>
    <dbReference type="NCBI Taxonomy" id="2918171"/>
    <lineage>
        <taxon>Bacteria</taxon>
        <taxon>Pseudomonadati</taxon>
        <taxon>Myxococcota</taxon>
        <taxon>Myxococcia</taxon>
        <taxon>Myxococcales</taxon>
        <taxon>Cystobacterineae</taxon>
        <taxon>Anaeromyxobacteraceae</taxon>
        <taxon>Anaeromyxobacter</taxon>
    </lineage>
</organism>
<name>A0ABN6N267_9BACT</name>
<gene>
    <name evidence="5" type="ORF">AMPC_01490</name>
</gene>
<dbReference type="PANTHER" id="PTHR10434:SF11">
    <property type="entry name" value="1-ACYL-SN-GLYCEROL-3-PHOSPHATE ACYLTRANSFERASE"/>
    <property type="match status" value="1"/>
</dbReference>
<protein>
    <recommendedName>
        <fullName evidence="4">Phospholipid/glycerol acyltransferase domain-containing protein</fullName>
    </recommendedName>
</protein>
<sequence length="254" mass="26578">MSARVAAFRSARRIAATAAAALRTHRALQALGGVAAAEDELPARAAALQQLCLRLLEIHGLELEVSGRLPRGPVLLASNHVSWLDPLVVASLVPCAPISKLDVAGWPGIGRLVGGLGVLFVRRGDPGSGARVLRGAARALSLGLPVLNFPEGTTTTGENVLPFRPGLFGLARRAGVPVVPIALRCEPAELSWTGDQTFLPHYLRLAGAERCRVTVRFGQELSPAAHPSADGLARAARREVTRWLGGSDVSTVGA</sequence>
<dbReference type="CDD" id="cd07989">
    <property type="entry name" value="LPLAT_AGPAT-like"/>
    <property type="match status" value="1"/>
</dbReference>
<dbReference type="EMBL" id="AP025592">
    <property type="protein sequence ID" value="BDG07036.1"/>
    <property type="molecule type" value="Genomic_DNA"/>
</dbReference>
<dbReference type="RefSeq" id="WP_248343616.1">
    <property type="nucleotide sequence ID" value="NZ_AP025592.1"/>
</dbReference>
<evidence type="ECO:0000256" key="1">
    <source>
        <dbReference type="ARBA" id="ARBA00005189"/>
    </source>
</evidence>
<reference evidence="6" key="1">
    <citation type="journal article" date="2022" name="Int. J. Syst. Evol. Microbiol.">
        <title>Anaeromyxobacter oryzae sp. nov., Anaeromyxobacter diazotrophicus sp. nov. and Anaeromyxobacter paludicola sp. nov., isolated from paddy soils.</title>
        <authorList>
            <person name="Itoh H."/>
            <person name="Xu Z."/>
            <person name="Mise K."/>
            <person name="Masuda Y."/>
            <person name="Ushijima N."/>
            <person name="Hayakawa C."/>
            <person name="Shiratori Y."/>
            <person name="Senoo K."/>
        </authorList>
    </citation>
    <scope>NUCLEOTIDE SEQUENCE [LARGE SCALE GENOMIC DNA]</scope>
    <source>
        <strain evidence="6">Red630</strain>
    </source>
</reference>
<keyword evidence="3" id="KW-0012">Acyltransferase</keyword>
<dbReference type="PANTHER" id="PTHR10434">
    <property type="entry name" value="1-ACYL-SN-GLYCEROL-3-PHOSPHATE ACYLTRANSFERASE"/>
    <property type="match status" value="1"/>
</dbReference>
<evidence type="ECO:0000313" key="5">
    <source>
        <dbReference type="EMBL" id="BDG07036.1"/>
    </source>
</evidence>
<dbReference type="SMART" id="SM00563">
    <property type="entry name" value="PlsC"/>
    <property type="match status" value="1"/>
</dbReference>
<accession>A0ABN6N267</accession>
<evidence type="ECO:0000256" key="3">
    <source>
        <dbReference type="ARBA" id="ARBA00023315"/>
    </source>
</evidence>
<proteinExistence type="predicted"/>
<keyword evidence="6" id="KW-1185">Reference proteome</keyword>
<comment type="pathway">
    <text evidence="1">Lipid metabolism.</text>
</comment>
<evidence type="ECO:0000313" key="6">
    <source>
        <dbReference type="Proteomes" id="UP001162734"/>
    </source>
</evidence>
<dbReference type="Proteomes" id="UP001162734">
    <property type="component" value="Chromosome"/>
</dbReference>
<dbReference type="Pfam" id="PF01553">
    <property type="entry name" value="Acyltransferase"/>
    <property type="match status" value="1"/>
</dbReference>
<keyword evidence="2" id="KW-0808">Transferase</keyword>
<feature type="domain" description="Phospholipid/glycerol acyltransferase" evidence="4">
    <location>
        <begin position="74"/>
        <end position="186"/>
    </location>
</feature>
<evidence type="ECO:0000259" key="4">
    <source>
        <dbReference type="SMART" id="SM00563"/>
    </source>
</evidence>
<evidence type="ECO:0000256" key="2">
    <source>
        <dbReference type="ARBA" id="ARBA00022679"/>
    </source>
</evidence>
<dbReference type="InterPro" id="IPR002123">
    <property type="entry name" value="Plipid/glycerol_acylTrfase"/>
</dbReference>
<dbReference type="SUPFAM" id="SSF69593">
    <property type="entry name" value="Glycerol-3-phosphate (1)-acyltransferase"/>
    <property type="match status" value="1"/>
</dbReference>